<accession>A0ABP5EYF8</accession>
<proteinExistence type="predicted"/>
<protein>
    <submittedName>
        <fullName evidence="1">Uncharacterized protein</fullName>
    </submittedName>
</protein>
<name>A0ABP5EYF8_9MICO</name>
<keyword evidence="2" id="KW-1185">Reference proteome</keyword>
<evidence type="ECO:0000313" key="1">
    <source>
        <dbReference type="EMBL" id="GAA2011293.1"/>
    </source>
</evidence>
<organism evidence="1 2">
    <name type="scientific">Brevibacterium samyangense</name>
    <dbReference type="NCBI Taxonomy" id="366888"/>
    <lineage>
        <taxon>Bacteria</taxon>
        <taxon>Bacillati</taxon>
        <taxon>Actinomycetota</taxon>
        <taxon>Actinomycetes</taxon>
        <taxon>Micrococcales</taxon>
        <taxon>Brevibacteriaceae</taxon>
        <taxon>Brevibacterium</taxon>
    </lineage>
</organism>
<comment type="caution">
    <text evidence="1">The sequence shown here is derived from an EMBL/GenBank/DDBJ whole genome shotgun (WGS) entry which is preliminary data.</text>
</comment>
<gene>
    <name evidence="1" type="ORF">GCM10009755_23280</name>
</gene>
<sequence length="53" mass="5967">MARLPMGMVGRGHGEPAGMTPWFLGLGRTRWFYDYGNGEAMYLDLESEVLTID</sequence>
<reference evidence="2" key="1">
    <citation type="journal article" date="2019" name="Int. J. Syst. Evol. Microbiol.">
        <title>The Global Catalogue of Microorganisms (GCM) 10K type strain sequencing project: providing services to taxonomists for standard genome sequencing and annotation.</title>
        <authorList>
            <consortium name="The Broad Institute Genomics Platform"/>
            <consortium name="The Broad Institute Genome Sequencing Center for Infectious Disease"/>
            <person name="Wu L."/>
            <person name="Ma J."/>
        </authorList>
    </citation>
    <scope>NUCLEOTIDE SEQUENCE [LARGE SCALE GENOMIC DNA]</scope>
    <source>
        <strain evidence="2">JCM 14546</strain>
    </source>
</reference>
<dbReference type="Proteomes" id="UP001500755">
    <property type="component" value="Unassembled WGS sequence"/>
</dbReference>
<evidence type="ECO:0000313" key="2">
    <source>
        <dbReference type="Proteomes" id="UP001500755"/>
    </source>
</evidence>
<dbReference type="EMBL" id="BAAANO010000021">
    <property type="protein sequence ID" value="GAA2011293.1"/>
    <property type="molecule type" value="Genomic_DNA"/>
</dbReference>